<dbReference type="PANTHER" id="PTHR43096">
    <property type="entry name" value="DNAJ HOMOLOG 1, MITOCHONDRIAL-RELATED"/>
    <property type="match status" value="1"/>
</dbReference>
<comment type="caution">
    <text evidence="2">The sequence shown here is derived from an EMBL/GenBank/DDBJ whole genome shotgun (WGS) entry which is preliminary data.</text>
</comment>
<evidence type="ECO:0000313" key="3">
    <source>
        <dbReference type="Proteomes" id="UP001237642"/>
    </source>
</evidence>
<keyword evidence="3" id="KW-1185">Reference proteome</keyword>
<dbReference type="GO" id="GO:0005737">
    <property type="term" value="C:cytoplasm"/>
    <property type="evidence" value="ECO:0007669"/>
    <property type="project" value="TreeGrafter"/>
</dbReference>
<dbReference type="Gene3D" id="2.60.260.20">
    <property type="entry name" value="Urease metallochaperone UreE, N-terminal domain"/>
    <property type="match status" value="1"/>
</dbReference>
<dbReference type="GO" id="GO:0051082">
    <property type="term" value="F:unfolded protein binding"/>
    <property type="evidence" value="ECO:0007669"/>
    <property type="project" value="TreeGrafter"/>
</dbReference>
<evidence type="ECO:0000313" key="2">
    <source>
        <dbReference type="EMBL" id="KAK1396609.1"/>
    </source>
</evidence>
<dbReference type="EMBL" id="JAUIZM010000002">
    <property type="protein sequence ID" value="KAK1396609.1"/>
    <property type="molecule type" value="Genomic_DNA"/>
</dbReference>
<proteinExistence type="predicted"/>
<protein>
    <submittedName>
        <fullName evidence="2">Uncharacterized protein</fullName>
    </submittedName>
</protein>
<organism evidence="2 3">
    <name type="scientific">Heracleum sosnowskyi</name>
    <dbReference type="NCBI Taxonomy" id="360622"/>
    <lineage>
        <taxon>Eukaryota</taxon>
        <taxon>Viridiplantae</taxon>
        <taxon>Streptophyta</taxon>
        <taxon>Embryophyta</taxon>
        <taxon>Tracheophyta</taxon>
        <taxon>Spermatophyta</taxon>
        <taxon>Magnoliopsida</taxon>
        <taxon>eudicotyledons</taxon>
        <taxon>Gunneridae</taxon>
        <taxon>Pentapetalae</taxon>
        <taxon>asterids</taxon>
        <taxon>campanulids</taxon>
        <taxon>Apiales</taxon>
        <taxon>Apiaceae</taxon>
        <taxon>Apioideae</taxon>
        <taxon>apioid superclade</taxon>
        <taxon>Tordylieae</taxon>
        <taxon>Tordyliinae</taxon>
        <taxon>Heracleum</taxon>
    </lineage>
</organism>
<reference evidence="2" key="1">
    <citation type="submission" date="2023-02" db="EMBL/GenBank/DDBJ databases">
        <title>Genome of toxic invasive species Heracleum sosnowskyi carries increased number of genes despite the absence of recent whole-genome duplications.</title>
        <authorList>
            <person name="Schelkunov M."/>
            <person name="Shtratnikova V."/>
            <person name="Makarenko M."/>
            <person name="Klepikova A."/>
            <person name="Omelchenko D."/>
            <person name="Novikova G."/>
            <person name="Obukhova E."/>
            <person name="Bogdanov V."/>
            <person name="Penin A."/>
            <person name="Logacheva M."/>
        </authorList>
    </citation>
    <scope>NUCLEOTIDE SEQUENCE</scope>
    <source>
        <strain evidence="2">Hsosn_3</strain>
        <tissue evidence="2">Leaf</tissue>
    </source>
</reference>
<reference evidence="2" key="2">
    <citation type="submission" date="2023-05" db="EMBL/GenBank/DDBJ databases">
        <authorList>
            <person name="Schelkunov M.I."/>
        </authorList>
    </citation>
    <scope>NUCLEOTIDE SEQUENCE</scope>
    <source>
        <strain evidence="2">Hsosn_3</strain>
        <tissue evidence="2">Leaf</tissue>
    </source>
</reference>
<keyword evidence="1" id="KW-0143">Chaperone</keyword>
<evidence type="ECO:0000256" key="1">
    <source>
        <dbReference type="ARBA" id="ARBA00023186"/>
    </source>
</evidence>
<dbReference type="GO" id="GO:0042026">
    <property type="term" value="P:protein refolding"/>
    <property type="evidence" value="ECO:0007669"/>
    <property type="project" value="TreeGrafter"/>
</dbReference>
<name>A0AAD8J2T0_9APIA</name>
<gene>
    <name evidence="2" type="ORF">POM88_006472</name>
</gene>
<sequence length="259" mass="28718">MLSISKADVQLGHENYIRFGEGGGDGEPDQGGWGQGFPFGVGPFGGEDIFNKIFGSRDFGGKDVKVSLELSFMEAVQGCTRTVMFQTELPCGGSGVPPGTKSETCRRCRGAGQGCKVVHSESRLLVVSVAGVIYMPAIAKNTYPHRYSTSTLRLILKGLSSPGAPNRLLKCTNGVNLSEEMRYQFKAWLWRHEMWQSSWSSLDSWEKHSQKSGIKRTSENSIWYVRSRRLYEVILIIKTDCDDISGNTMFEAKISLPDQ</sequence>
<dbReference type="Gene3D" id="2.10.230.10">
    <property type="entry name" value="Heat shock protein DnaJ, cysteine-rich domain"/>
    <property type="match status" value="1"/>
</dbReference>
<dbReference type="AlphaFoldDB" id="A0AAD8J2T0"/>
<accession>A0AAD8J2T0</accession>
<dbReference type="Proteomes" id="UP001237642">
    <property type="component" value="Unassembled WGS sequence"/>
</dbReference>
<dbReference type="PANTHER" id="PTHR43096:SF52">
    <property type="entry name" value="DNAJ HOMOLOG 1, MITOCHONDRIAL-RELATED"/>
    <property type="match status" value="1"/>
</dbReference>